<feature type="chain" id="PRO_5005517002" evidence="1">
    <location>
        <begin position="20"/>
        <end position="107"/>
    </location>
</feature>
<evidence type="ECO:0000256" key="1">
    <source>
        <dbReference type="SAM" id="SignalP"/>
    </source>
</evidence>
<dbReference type="EMBL" id="GADI01004910">
    <property type="protein sequence ID" value="JAA68898.1"/>
    <property type="molecule type" value="mRNA"/>
</dbReference>
<sequence length="107" mass="12102">MLLVLFAVVLLLPAFQAEGERFRGRPFPDPCYSTLFGGMDMTCTFHGHHGFKPNLETSCHFTCNGGGKYPLPSGVCEEGRLKCDVDSMKKLEDWKKELERRKKMICA</sequence>
<proteinExistence type="evidence at transcript level"/>
<accession>A0A0K8RDF5</accession>
<keyword evidence="1" id="KW-0732">Signal</keyword>
<dbReference type="AlphaFoldDB" id="A0A0K8RDF5"/>
<organism evidence="2">
    <name type="scientific">Ixodes ricinus</name>
    <name type="common">Common tick</name>
    <name type="synonym">Acarus ricinus</name>
    <dbReference type="NCBI Taxonomy" id="34613"/>
    <lineage>
        <taxon>Eukaryota</taxon>
        <taxon>Metazoa</taxon>
        <taxon>Ecdysozoa</taxon>
        <taxon>Arthropoda</taxon>
        <taxon>Chelicerata</taxon>
        <taxon>Arachnida</taxon>
        <taxon>Acari</taxon>
        <taxon>Parasitiformes</taxon>
        <taxon>Ixodida</taxon>
        <taxon>Ixodoidea</taxon>
        <taxon>Ixodidae</taxon>
        <taxon>Ixodinae</taxon>
        <taxon>Ixodes</taxon>
    </lineage>
</organism>
<reference evidence="2" key="1">
    <citation type="submission" date="2012-12" db="EMBL/GenBank/DDBJ databases">
        <title>Identification and characterization of a phenylalanine ammonia-lyase gene family in Isatis indigotica Fort.</title>
        <authorList>
            <person name="Liu Q."/>
            <person name="Chen J."/>
            <person name="Zhou X."/>
            <person name="Di P."/>
            <person name="Xiao Y."/>
            <person name="Xuan H."/>
            <person name="Zhang L."/>
            <person name="Chen W."/>
        </authorList>
    </citation>
    <scope>NUCLEOTIDE SEQUENCE</scope>
    <source>
        <tissue evidence="2">Salivary gland</tissue>
    </source>
</reference>
<evidence type="ECO:0000313" key="2">
    <source>
        <dbReference type="EMBL" id="JAA68898.1"/>
    </source>
</evidence>
<feature type="signal peptide" evidence="1">
    <location>
        <begin position="1"/>
        <end position="19"/>
    </location>
</feature>
<protein>
    <submittedName>
        <fullName evidence="2">Putative ixodes 10 kDa peptide protein</fullName>
    </submittedName>
</protein>
<name>A0A0K8RDF5_IXORI</name>